<accession>A0A6H5GTJ8</accession>
<gene>
    <name evidence="1" type="ORF">NTEN_LOCUS11428</name>
    <name evidence="2" type="ORF">NTEN_LOCUS18108</name>
    <name evidence="3" type="ORF">NTEN_LOCUS18112</name>
</gene>
<evidence type="ECO:0000313" key="1">
    <source>
        <dbReference type="EMBL" id="CAB0005951.1"/>
    </source>
</evidence>
<dbReference type="OrthoDB" id="6611808at2759"/>
<dbReference type="Proteomes" id="UP000479000">
    <property type="component" value="Unassembled WGS sequence"/>
</dbReference>
<reference evidence="1 4" key="1">
    <citation type="submission" date="2020-02" db="EMBL/GenBank/DDBJ databases">
        <authorList>
            <person name="Ferguson B K."/>
        </authorList>
    </citation>
    <scope>NUCLEOTIDE SEQUENCE [LARGE SCALE GENOMIC DNA]</scope>
</reference>
<evidence type="ECO:0000313" key="4">
    <source>
        <dbReference type="Proteomes" id="UP000479000"/>
    </source>
</evidence>
<dbReference type="EMBL" id="CADCXU010026791">
    <property type="protein sequence ID" value="CAB0013497.1"/>
    <property type="molecule type" value="Genomic_DNA"/>
</dbReference>
<proteinExistence type="predicted"/>
<dbReference type="AlphaFoldDB" id="A0A6H5GTJ8"/>
<protein>
    <submittedName>
        <fullName evidence="1">Uncharacterized protein</fullName>
    </submittedName>
</protein>
<organism evidence="1 4">
    <name type="scientific">Nesidiocoris tenuis</name>
    <dbReference type="NCBI Taxonomy" id="355587"/>
    <lineage>
        <taxon>Eukaryota</taxon>
        <taxon>Metazoa</taxon>
        <taxon>Ecdysozoa</taxon>
        <taxon>Arthropoda</taxon>
        <taxon>Hexapoda</taxon>
        <taxon>Insecta</taxon>
        <taxon>Pterygota</taxon>
        <taxon>Neoptera</taxon>
        <taxon>Paraneoptera</taxon>
        <taxon>Hemiptera</taxon>
        <taxon>Heteroptera</taxon>
        <taxon>Panheteroptera</taxon>
        <taxon>Cimicomorpha</taxon>
        <taxon>Miridae</taxon>
        <taxon>Dicyphina</taxon>
        <taxon>Nesidiocoris</taxon>
    </lineage>
</organism>
<keyword evidence="4" id="KW-1185">Reference proteome</keyword>
<name>A0A6H5GTJ8_9HEMI</name>
<evidence type="ECO:0000313" key="3">
    <source>
        <dbReference type="EMBL" id="CAB0013501.1"/>
    </source>
</evidence>
<sequence>MVHNEKICHDTGERRLHYLKQIKCILDKLDSEPCPLFETKDPNLRPLNSYEAYRRLGKRRVQPEGPLVTSVPIKEIRRTSHLAEHLHENCRNMQYVAVDFLENQHVPMDVPGRKKSVELKGGFMIPNCSCTRRDGLQDHCELQGCLNKELCMADPSPLCEPANPRGVQHLGLQDETAAHGPPPKPCCCDTAWTAVEMPTGFQCYPCTHTA</sequence>
<dbReference type="EMBL" id="CADCXU010026793">
    <property type="protein sequence ID" value="CAB0013501.1"/>
    <property type="molecule type" value="Genomic_DNA"/>
</dbReference>
<evidence type="ECO:0000313" key="2">
    <source>
        <dbReference type="EMBL" id="CAB0013497.1"/>
    </source>
</evidence>
<dbReference type="EMBL" id="CADCXU010016968">
    <property type="protein sequence ID" value="CAB0005951.1"/>
    <property type="molecule type" value="Genomic_DNA"/>
</dbReference>